<sequence length="95" mass="10412">MSRRFTVDVDHLDRAALQLTGLADFVEDQLDGLDGQVSALTGNWNGAAAQAFDDAYAQWVTAAREFVASIRAASDTVRQAHDRFIAAAELNRRMT</sequence>
<dbReference type="Proteomes" id="UP000515512">
    <property type="component" value="Chromosome"/>
</dbReference>
<protein>
    <recommendedName>
        <fullName evidence="1">ESAT-6-like protein</fullName>
    </recommendedName>
</protein>
<dbReference type="AlphaFoldDB" id="A0A7D6Z9H9"/>
<dbReference type="InterPro" id="IPR036689">
    <property type="entry name" value="ESAT-6-like_sf"/>
</dbReference>
<keyword evidence="3" id="KW-1185">Reference proteome</keyword>
<reference evidence="2 3" key="1">
    <citation type="submission" date="2020-07" db="EMBL/GenBank/DDBJ databases">
        <authorList>
            <person name="Zhuang K."/>
            <person name="Ran Y."/>
        </authorList>
    </citation>
    <scope>NUCLEOTIDE SEQUENCE [LARGE SCALE GENOMIC DNA]</scope>
    <source>
        <strain evidence="2 3">WCH-YHL-001</strain>
    </source>
</reference>
<organism evidence="2 3">
    <name type="scientific">Nocardia huaxiensis</name>
    <dbReference type="NCBI Taxonomy" id="2755382"/>
    <lineage>
        <taxon>Bacteria</taxon>
        <taxon>Bacillati</taxon>
        <taxon>Actinomycetota</taxon>
        <taxon>Actinomycetes</taxon>
        <taxon>Mycobacteriales</taxon>
        <taxon>Nocardiaceae</taxon>
        <taxon>Nocardia</taxon>
    </lineage>
</organism>
<dbReference type="KEGG" id="nhu:H0264_35125"/>
<comment type="similarity">
    <text evidence="1">Belongs to the WXG100 family.</text>
</comment>
<proteinExistence type="inferred from homology"/>
<evidence type="ECO:0000256" key="1">
    <source>
        <dbReference type="RuleBase" id="RU362001"/>
    </source>
</evidence>
<dbReference type="Pfam" id="PF06013">
    <property type="entry name" value="WXG100"/>
    <property type="match status" value="1"/>
</dbReference>
<gene>
    <name evidence="2" type="ORF">H0264_35125</name>
</gene>
<name>A0A7D6Z9H9_9NOCA</name>
<dbReference type="RefSeq" id="WP_181581506.1">
    <property type="nucleotide sequence ID" value="NZ_CP059399.1"/>
</dbReference>
<dbReference type="SUPFAM" id="SSF140453">
    <property type="entry name" value="EsxAB dimer-like"/>
    <property type="match status" value="1"/>
</dbReference>
<dbReference type="Gene3D" id="1.10.287.1060">
    <property type="entry name" value="ESAT-6-like"/>
    <property type="match status" value="1"/>
</dbReference>
<accession>A0A7D6Z9H9</accession>
<evidence type="ECO:0000313" key="3">
    <source>
        <dbReference type="Proteomes" id="UP000515512"/>
    </source>
</evidence>
<dbReference type="InterPro" id="IPR010310">
    <property type="entry name" value="T7SS_ESAT-6-like"/>
</dbReference>
<dbReference type="EMBL" id="CP059399">
    <property type="protein sequence ID" value="QLY30308.1"/>
    <property type="molecule type" value="Genomic_DNA"/>
</dbReference>
<dbReference type="NCBIfam" id="TIGR03930">
    <property type="entry name" value="WXG100_ESAT6"/>
    <property type="match status" value="1"/>
</dbReference>
<evidence type="ECO:0000313" key="2">
    <source>
        <dbReference type="EMBL" id="QLY30308.1"/>
    </source>
</evidence>